<evidence type="ECO:0000313" key="3">
    <source>
        <dbReference type="EMBL" id="GGB25845.1"/>
    </source>
</evidence>
<reference evidence="3" key="1">
    <citation type="journal article" date="2014" name="Int. J. Syst. Evol. Microbiol.">
        <title>Complete genome sequence of Corynebacterium casei LMG S-19264T (=DSM 44701T), isolated from a smear-ripened cheese.</title>
        <authorList>
            <consortium name="US DOE Joint Genome Institute (JGI-PGF)"/>
            <person name="Walter F."/>
            <person name="Albersmeier A."/>
            <person name="Kalinowski J."/>
            <person name="Ruckert C."/>
        </authorList>
    </citation>
    <scope>NUCLEOTIDE SEQUENCE</scope>
    <source>
        <strain evidence="3">CGMCC 1.15448</strain>
    </source>
</reference>
<dbReference type="Pfam" id="PF00326">
    <property type="entry name" value="Peptidase_S9"/>
    <property type="match status" value="1"/>
</dbReference>
<reference evidence="3" key="2">
    <citation type="submission" date="2020-09" db="EMBL/GenBank/DDBJ databases">
        <authorList>
            <person name="Sun Q."/>
            <person name="Zhou Y."/>
        </authorList>
    </citation>
    <scope>NUCLEOTIDE SEQUENCE</scope>
    <source>
        <strain evidence="3">CGMCC 1.15448</strain>
    </source>
</reference>
<sequence>MKWSKEGNSFYKVSSGAIVRVDLPDNRETVLVSGEMLIPFGHGRPLVVRDFSFSADGKKVLIYTNAKRVWRYDTRGDYWVLDRGSRQLTQIGRGRPASSLLFAKFSPDGSKVAYCSEHNVYVEDLATGVARCLTSTDGTPKLINGTFDWAYEEELECRDGFRWSPDGQRIAYWQIDANKIKDYLMLNTTDSTYPFVVKVEYPVAGETPSPYRIGVVDVATGANRWMEIPGDPRQTYLPRMEWVAGSTELILQQLNRKQNESKLLLADVATGKTTEIYDEKDSAYIECKGAWQDGVIAGWDWISGGREFLWVTEKDGWRHIYRVSRDGHKEVLVTRGAYDVIRVNLIDERGGYVYFMASPMNATQKYLYRTRLDGKGVSERITPANEPGTHEYDLSPDARFALHTYSNANMEERQEMVSLPGGVALARGTDGTAGGRVVSGRKVEFFTIRTRDGVKMDGWMVKPLHFDSTKKYPVVFYVYGEPAAQTVLDEYGVASNPLYVGDMAADGYIYLSVDNRGTPGPKGRAWRKAIYRQIGRINIRDQAMAAKEILKWPFVDSSRVAVWGWSGGGSSTLNLLFQYPEIYKTGISVAAVGNQLSYDNLYQERYMGLPQENAEDFVAGSPITYAKNLRGHLLYIHGTGDDNVHYQNAERLLNALIAANKVFQFMAYPNRSHGIFEGDGTRQHLATLYTDFLQRNCPGGGR</sequence>
<dbReference type="Proteomes" id="UP000607559">
    <property type="component" value="Unassembled WGS sequence"/>
</dbReference>
<feature type="domain" description="Dipeptidylpeptidase IV N-terminal" evidence="2">
    <location>
        <begin position="54"/>
        <end position="409"/>
    </location>
</feature>
<dbReference type="Pfam" id="PF00930">
    <property type="entry name" value="DPPIV_N"/>
    <property type="match status" value="1"/>
</dbReference>
<gene>
    <name evidence="3" type="primary">dpp4</name>
    <name evidence="3" type="ORF">GCM10011511_57210</name>
</gene>
<dbReference type="EMBL" id="BMJC01000009">
    <property type="protein sequence ID" value="GGB25845.1"/>
    <property type="molecule type" value="Genomic_DNA"/>
</dbReference>
<dbReference type="GO" id="GO:0008236">
    <property type="term" value="F:serine-type peptidase activity"/>
    <property type="evidence" value="ECO:0007669"/>
    <property type="project" value="InterPro"/>
</dbReference>
<dbReference type="AlphaFoldDB" id="A0A8J2XWU4"/>
<evidence type="ECO:0000259" key="2">
    <source>
        <dbReference type="Pfam" id="PF00930"/>
    </source>
</evidence>
<accession>A0A8J2XWU4</accession>
<dbReference type="SUPFAM" id="SSF82171">
    <property type="entry name" value="DPP6 N-terminal domain-like"/>
    <property type="match status" value="1"/>
</dbReference>
<dbReference type="SUPFAM" id="SSF53474">
    <property type="entry name" value="alpha/beta-Hydrolases"/>
    <property type="match status" value="1"/>
</dbReference>
<dbReference type="InterPro" id="IPR001375">
    <property type="entry name" value="Peptidase_S9_cat"/>
</dbReference>
<proteinExistence type="predicted"/>
<feature type="domain" description="Peptidase S9 prolyl oligopeptidase catalytic" evidence="1">
    <location>
        <begin position="503"/>
        <end position="696"/>
    </location>
</feature>
<dbReference type="GO" id="GO:0008239">
    <property type="term" value="F:dipeptidyl-peptidase activity"/>
    <property type="evidence" value="ECO:0007669"/>
    <property type="project" value="TreeGrafter"/>
</dbReference>
<dbReference type="Gene3D" id="3.40.50.1820">
    <property type="entry name" value="alpha/beta hydrolase"/>
    <property type="match status" value="1"/>
</dbReference>
<comment type="caution">
    <text evidence="3">The sequence shown here is derived from an EMBL/GenBank/DDBJ whole genome shotgun (WGS) entry which is preliminary data.</text>
</comment>
<dbReference type="PANTHER" id="PTHR11731">
    <property type="entry name" value="PROTEASE FAMILY S9B,C DIPEPTIDYL-PEPTIDASE IV-RELATED"/>
    <property type="match status" value="1"/>
</dbReference>
<dbReference type="Gene3D" id="2.140.10.30">
    <property type="entry name" value="Dipeptidylpeptidase IV, N-terminal domain"/>
    <property type="match status" value="1"/>
</dbReference>
<protein>
    <submittedName>
        <fullName evidence="3">Peptidase S9</fullName>
    </submittedName>
</protein>
<dbReference type="InterPro" id="IPR002469">
    <property type="entry name" value="Peptidase_S9B_N"/>
</dbReference>
<evidence type="ECO:0000259" key="1">
    <source>
        <dbReference type="Pfam" id="PF00326"/>
    </source>
</evidence>
<organism evidence="3 4">
    <name type="scientific">Puia dinghuensis</name>
    <dbReference type="NCBI Taxonomy" id="1792502"/>
    <lineage>
        <taxon>Bacteria</taxon>
        <taxon>Pseudomonadati</taxon>
        <taxon>Bacteroidota</taxon>
        <taxon>Chitinophagia</taxon>
        <taxon>Chitinophagales</taxon>
        <taxon>Chitinophagaceae</taxon>
        <taxon>Puia</taxon>
    </lineage>
</organism>
<evidence type="ECO:0000313" key="4">
    <source>
        <dbReference type="Proteomes" id="UP000607559"/>
    </source>
</evidence>
<dbReference type="InterPro" id="IPR029058">
    <property type="entry name" value="AB_hydrolase_fold"/>
</dbReference>
<dbReference type="PANTHER" id="PTHR11731:SF193">
    <property type="entry name" value="DIPEPTIDYL PEPTIDASE 9"/>
    <property type="match status" value="1"/>
</dbReference>
<dbReference type="InterPro" id="IPR050278">
    <property type="entry name" value="Serine_Prot_S9B/DPPIV"/>
</dbReference>
<name>A0A8J2XWU4_9BACT</name>
<keyword evidence="4" id="KW-1185">Reference proteome</keyword>
<dbReference type="GO" id="GO:0006508">
    <property type="term" value="P:proteolysis"/>
    <property type="evidence" value="ECO:0007669"/>
    <property type="project" value="InterPro"/>
</dbReference>